<dbReference type="RefSeq" id="WP_109581371.1">
    <property type="nucleotide sequence ID" value="NZ_QGGT01000001.1"/>
</dbReference>
<evidence type="ECO:0000313" key="1">
    <source>
        <dbReference type="EMBL" id="PWK37680.1"/>
    </source>
</evidence>
<reference evidence="1 2" key="1">
    <citation type="submission" date="2018-05" db="EMBL/GenBank/DDBJ databases">
        <title>Genomic Encyclopedia of Type Strains, Phase IV (KMG-V): Genome sequencing to study the core and pangenomes of soil and plant-associated prokaryotes.</title>
        <authorList>
            <person name="Whitman W."/>
        </authorList>
    </citation>
    <scope>NUCLEOTIDE SEQUENCE [LARGE SCALE GENOMIC DNA]</scope>
    <source>
        <strain evidence="1 2">SLV-132</strain>
    </source>
</reference>
<protein>
    <submittedName>
        <fullName evidence="1">Uncharacterized protein</fullName>
    </submittedName>
</protein>
<dbReference type="Proteomes" id="UP000245754">
    <property type="component" value="Unassembled WGS sequence"/>
</dbReference>
<dbReference type="AlphaFoldDB" id="A0A316FJ95"/>
<comment type="caution">
    <text evidence="1">The sequence shown here is derived from an EMBL/GenBank/DDBJ whole genome shotgun (WGS) entry which is preliminary data.</text>
</comment>
<proteinExistence type="predicted"/>
<sequence>MYAISNFSATGHGHAIPQPRRQRVLVRPWGFSELETAGLLADLPYLDGRLQWSQDAKAMARPDLVIHLVDATRLSGVFGGARWNAMGPVDAMHKAFRRGASEVALVLGSTHHLPHRRHGCWILAGANSLAASLDIVVRTMIEPLLLAPGERTWSIHDLAATHTLCTLSRERALERDTLARRLTAAVATALNFSHVAPARIAVAAEAHVLDDVVSMNPMMRERMRLFRRRPSVSDLSAEVIVAYPWPTGLLEDTDLR</sequence>
<dbReference type="EMBL" id="QGGT01000001">
    <property type="protein sequence ID" value="PWK37680.1"/>
    <property type="molecule type" value="Genomic_DNA"/>
</dbReference>
<keyword evidence="2" id="KW-1185">Reference proteome</keyword>
<name>A0A316FJ95_9BURK</name>
<accession>A0A316FJ95</accession>
<organism evidence="1 2">
    <name type="scientific">Cupriavidus plantarum</name>
    <dbReference type="NCBI Taxonomy" id="942865"/>
    <lineage>
        <taxon>Bacteria</taxon>
        <taxon>Pseudomonadati</taxon>
        <taxon>Pseudomonadota</taxon>
        <taxon>Betaproteobacteria</taxon>
        <taxon>Burkholderiales</taxon>
        <taxon>Burkholderiaceae</taxon>
        <taxon>Cupriavidus</taxon>
    </lineage>
</organism>
<gene>
    <name evidence="1" type="ORF">C7419_1011563</name>
</gene>
<evidence type="ECO:0000313" key="2">
    <source>
        <dbReference type="Proteomes" id="UP000245754"/>
    </source>
</evidence>